<name>A0A821ZYL4_9BILA</name>
<sequence length="78" mass="8945">MSIGYPIKEFDLYNEQCKILNSGLSLHIFFFCFRAKFILPDSSNDENTNDDNPNDKEDNVNEDMKDDIDDGDDDGQST</sequence>
<proteinExistence type="predicted"/>
<organism evidence="2 3">
    <name type="scientific">Rotaria socialis</name>
    <dbReference type="NCBI Taxonomy" id="392032"/>
    <lineage>
        <taxon>Eukaryota</taxon>
        <taxon>Metazoa</taxon>
        <taxon>Spiralia</taxon>
        <taxon>Gnathifera</taxon>
        <taxon>Rotifera</taxon>
        <taxon>Eurotatoria</taxon>
        <taxon>Bdelloidea</taxon>
        <taxon>Philodinida</taxon>
        <taxon>Philodinidae</taxon>
        <taxon>Rotaria</taxon>
    </lineage>
</organism>
<gene>
    <name evidence="2" type="ORF">QYT958_LOCUS37178</name>
</gene>
<evidence type="ECO:0000256" key="1">
    <source>
        <dbReference type="SAM" id="MobiDB-lite"/>
    </source>
</evidence>
<feature type="compositionally biased region" description="Basic and acidic residues" evidence="1">
    <location>
        <begin position="53"/>
        <end position="63"/>
    </location>
</feature>
<evidence type="ECO:0000313" key="2">
    <source>
        <dbReference type="EMBL" id="CAF4991763.1"/>
    </source>
</evidence>
<feature type="compositionally biased region" description="Acidic residues" evidence="1">
    <location>
        <begin position="64"/>
        <end position="78"/>
    </location>
</feature>
<feature type="region of interest" description="Disordered" evidence="1">
    <location>
        <begin position="40"/>
        <end position="78"/>
    </location>
</feature>
<dbReference type="Proteomes" id="UP000663848">
    <property type="component" value="Unassembled WGS sequence"/>
</dbReference>
<feature type="non-terminal residue" evidence="2">
    <location>
        <position position="78"/>
    </location>
</feature>
<protein>
    <submittedName>
        <fullName evidence="2">Uncharacterized protein</fullName>
    </submittedName>
</protein>
<dbReference type="EMBL" id="CAJOBR010030618">
    <property type="protein sequence ID" value="CAF4991763.1"/>
    <property type="molecule type" value="Genomic_DNA"/>
</dbReference>
<accession>A0A821ZYL4</accession>
<comment type="caution">
    <text evidence="2">The sequence shown here is derived from an EMBL/GenBank/DDBJ whole genome shotgun (WGS) entry which is preliminary data.</text>
</comment>
<reference evidence="2" key="1">
    <citation type="submission" date="2021-02" db="EMBL/GenBank/DDBJ databases">
        <authorList>
            <person name="Nowell W R."/>
        </authorList>
    </citation>
    <scope>NUCLEOTIDE SEQUENCE</scope>
</reference>
<dbReference type="AlphaFoldDB" id="A0A821ZYL4"/>
<evidence type="ECO:0000313" key="3">
    <source>
        <dbReference type="Proteomes" id="UP000663848"/>
    </source>
</evidence>